<dbReference type="RefSeq" id="WP_395812239.1">
    <property type="nucleotide sequence ID" value="NZ_CP043494.1"/>
</dbReference>
<feature type="transmembrane region" description="Helical" evidence="4">
    <location>
        <begin position="68"/>
        <end position="86"/>
    </location>
</feature>
<keyword evidence="4" id="KW-0812">Transmembrane</keyword>
<dbReference type="PANTHER" id="PTHR24421:SF59">
    <property type="entry name" value="OXYGEN SENSOR HISTIDINE KINASE NREB"/>
    <property type="match status" value="1"/>
</dbReference>
<dbReference type="CDD" id="cd16917">
    <property type="entry name" value="HATPase_UhpB-NarQ-NarX-like"/>
    <property type="match status" value="1"/>
</dbReference>
<dbReference type="Gene3D" id="3.30.565.10">
    <property type="entry name" value="Histidine kinase-like ATPase, C-terminal domain"/>
    <property type="match status" value="1"/>
</dbReference>
<keyword evidence="4" id="KW-0472">Membrane</keyword>
<feature type="transmembrane region" description="Helical" evidence="4">
    <location>
        <begin position="36"/>
        <end position="56"/>
    </location>
</feature>
<feature type="transmembrane region" description="Helical" evidence="4">
    <location>
        <begin position="106"/>
        <end position="124"/>
    </location>
</feature>
<organism evidence="6 7">
    <name type="scientific">Archangium minus</name>
    <dbReference type="NCBI Taxonomy" id="83450"/>
    <lineage>
        <taxon>Bacteria</taxon>
        <taxon>Pseudomonadati</taxon>
        <taxon>Myxococcota</taxon>
        <taxon>Myxococcia</taxon>
        <taxon>Myxococcales</taxon>
        <taxon>Cystobacterineae</taxon>
        <taxon>Archangiaceae</taxon>
        <taxon>Archangium</taxon>
    </lineage>
</organism>
<evidence type="ECO:0000313" key="6">
    <source>
        <dbReference type="EMBL" id="WNG51939.1"/>
    </source>
</evidence>
<evidence type="ECO:0000313" key="7">
    <source>
        <dbReference type="Proteomes" id="UP001611383"/>
    </source>
</evidence>
<evidence type="ECO:0000259" key="5">
    <source>
        <dbReference type="SMART" id="SM00387"/>
    </source>
</evidence>
<dbReference type="Pfam" id="PF02518">
    <property type="entry name" value="HATPase_c"/>
    <property type="match status" value="1"/>
</dbReference>
<keyword evidence="2 6" id="KW-0418">Kinase</keyword>
<dbReference type="SMART" id="SM00387">
    <property type="entry name" value="HATPase_c"/>
    <property type="match status" value="1"/>
</dbReference>
<reference evidence="6 7" key="1">
    <citation type="submission" date="2019-08" db="EMBL/GenBank/DDBJ databases">
        <title>Archangium and Cystobacter genomes.</title>
        <authorList>
            <person name="Chen I.-C.K."/>
            <person name="Wielgoss S."/>
        </authorList>
    </citation>
    <scope>NUCLEOTIDE SEQUENCE [LARGE SCALE GENOMIC DNA]</scope>
    <source>
        <strain evidence="6 7">Cbm 6</strain>
    </source>
</reference>
<dbReference type="EMBL" id="CP043494">
    <property type="protein sequence ID" value="WNG51939.1"/>
    <property type="molecule type" value="Genomic_DNA"/>
</dbReference>
<dbReference type="Pfam" id="PF07730">
    <property type="entry name" value="HisKA_3"/>
    <property type="match status" value="1"/>
</dbReference>
<dbReference type="InterPro" id="IPR011712">
    <property type="entry name" value="Sig_transdc_His_kin_sub3_dim/P"/>
</dbReference>
<feature type="domain" description="Histidine kinase/HSP90-like ATPase" evidence="5">
    <location>
        <begin position="281"/>
        <end position="372"/>
    </location>
</feature>
<evidence type="ECO:0000256" key="3">
    <source>
        <dbReference type="ARBA" id="ARBA00023012"/>
    </source>
</evidence>
<keyword evidence="3" id="KW-0902">Two-component regulatory system</keyword>
<dbReference type="InterPro" id="IPR050482">
    <property type="entry name" value="Sensor_HK_TwoCompSys"/>
</dbReference>
<keyword evidence="1" id="KW-0808">Transferase</keyword>
<evidence type="ECO:0000256" key="2">
    <source>
        <dbReference type="ARBA" id="ARBA00022777"/>
    </source>
</evidence>
<protein>
    <submittedName>
        <fullName evidence="6">Sensor histidine kinase</fullName>
    </submittedName>
</protein>
<keyword evidence="7" id="KW-1185">Reference proteome</keyword>
<evidence type="ECO:0000256" key="4">
    <source>
        <dbReference type="SAM" id="Phobius"/>
    </source>
</evidence>
<dbReference type="InterPro" id="IPR003594">
    <property type="entry name" value="HATPase_dom"/>
</dbReference>
<evidence type="ECO:0000256" key="1">
    <source>
        <dbReference type="ARBA" id="ARBA00022679"/>
    </source>
</evidence>
<dbReference type="InterPro" id="IPR036890">
    <property type="entry name" value="HATPase_C_sf"/>
</dbReference>
<dbReference type="PANTHER" id="PTHR24421">
    <property type="entry name" value="NITRATE/NITRITE SENSOR PROTEIN NARX-RELATED"/>
    <property type="match status" value="1"/>
</dbReference>
<name>A0ABY9X962_9BACT</name>
<feature type="transmembrane region" description="Helical" evidence="4">
    <location>
        <begin position="131"/>
        <end position="152"/>
    </location>
</feature>
<keyword evidence="4" id="KW-1133">Transmembrane helix</keyword>
<accession>A0ABY9X962</accession>
<sequence>MGRFLHHYRLQAVALLTWAVVGIPGVLALLEGDGSLPLRVVWAVAYVLFAVGFLVVQLRAPRRETRWLLLQVVCALVVLAARPTGFEAALLTLTAVQAPFFGRRPLGWVWVGAQTLGALVIYLQSFPVMRALLVCAVYLGFQAFAMSVARLARSEAEARAELAAAHVALKAAQADLVEREGERQRLDIARELHDSLGHHLTALSLNLEAAAYTVQGPGAEHVRRAQEVARRLLGDVRAAVTELRESGPEDVAPALRALASGVPGLRVSLSAPEVLVLESAGARRALLRCVQEALTNSLRHAHASEVWLEVRPEAEGIRVTARDDGPGLAGPVVPGSGLSGMRERASSLGGRLEVRTGPGRGVELEAWFPCQVVRAEGAT</sequence>
<gene>
    <name evidence="6" type="ORF">F0U60_53405</name>
</gene>
<proteinExistence type="predicted"/>
<dbReference type="SUPFAM" id="SSF55874">
    <property type="entry name" value="ATPase domain of HSP90 chaperone/DNA topoisomerase II/histidine kinase"/>
    <property type="match status" value="1"/>
</dbReference>
<dbReference type="GO" id="GO:0016301">
    <property type="term" value="F:kinase activity"/>
    <property type="evidence" value="ECO:0007669"/>
    <property type="project" value="UniProtKB-KW"/>
</dbReference>
<dbReference type="Proteomes" id="UP001611383">
    <property type="component" value="Chromosome"/>
</dbReference>
<dbReference type="Gene3D" id="1.20.5.1930">
    <property type="match status" value="1"/>
</dbReference>
<feature type="transmembrane region" description="Helical" evidence="4">
    <location>
        <begin position="12"/>
        <end position="30"/>
    </location>
</feature>